<dbReference type="Proteomes" id="UP001283361">
    <property type="component" value="Unassembled WGS sequence"/>
</dbReference>
<evidence type="ECO:0000313" key="1">
    <source>
        <dbReference type="EMBL" id="KAK3702789.1"/>
    </source>
</evidence>
<organism evidence="1 2">
    <name type="scientific">Elysia crispata</name>
    <name type="common">lettuce slug</name>
    <dbReference type="NCBI Taxonomy" id="231223"/>
    <lineage>
        <taxon>Eukaryota</taxon>
        <taxon>Metazoa</taxon>
        <taxon>Spiralia</taxon>
        <taxon>Lophotrochozoa</taxon>
        <taxon>Mollusca</taxon>
        <taxon>Gastropoda</taxon>
        <taxon>Heterobranchia</taxon>
        <taxon>Euthyneura</taxon>
        <taxon>Panpulmonata</taxon>
        <taxon>Sacoglossa</taxon>
        <taxon>Placobranchoidea</taxon>
        <taxon>Plakobranchidae</taxon>
        <taxon>Elysia</taxon>
    </lineage>
</organism>
<sequence length="121" mass="13550">MVPLPSFQVPISEPASEDLLDQLIAHWWRPVAARLPVGDRSFLGRRASLGDTFTSGNRENPTVSTSVPVLCRRSHGTSPCRHQCCVYILMMQHSVDNGTAWTVYISIVQHRVDINTVKMFS</sequence>
<dbReference type="EMBL" id="JAWDGP010007852">
    <property type="protein sequence ID" value="KAK3702789.1"/>
    <property type="molecule type" value="Genomic_DNA"/>
</dbReference>
<dbReference type="AlphaFoldDB" id="A0AAE1CK88"/>
<keyword evidence="2" id="KW-1185">Reference proteome</keyword>
<gene>
    <name evidence="1" type="ORF">RRG08_042773</name>
</gene>
<accession>A0AAE1CK88</accession>
<comment type="caution">
    <text evidence="1">The sequence shown here is derived from an EMBL/GenBank/DDBJ whole genome shotgun (WGS) entry which is preliminary data.</text>
</comment>
<proteinExistence type="predicted"/>
<protein>
    <submittedName>
        <fullName evidence="1">Uncharacterized protein</fullName>
    </submittedName>
</protein>
<reference evidence="1" key="1">
    <citation type="journal article" date="2023" name="G3 (Bethesda)">
        <title>A reference genome for the long-term kleptoplast-retaining sea slug Elysia crispata morphotype clarki.</title>
        <authorList>
            <person name="Eastman K.E."/>
            <person name="Pendleton A.L."/>
            <person name="Shaikh M.A."/>
            <person name="Suttiyut T."/>
            <person name="Ogas R."/>
            <person name="Tomko P."/>
            <person name="Gavelis G."/>
            <person name="Widhalm J.R."/>
            <person name="Wisecaver J.H."/>
        </authorList>
    </citation>
    <scope>NUCLEOTIDE SEQUENCE</scope>
    <source>
        <strain evidence="1">ECLA1</strain>
    </source>
</reference>
<evidence type="ECO:0000313" key="2">
    <source>
        <dbReference type="Proteomes" id="UP001283361"/>
    </source>
</evidence>
<name>A0AAE1CK88_9GAST</name>